<keyword evidence="1" id="KW-1133">Transmembrane helix</keyword>
<feature type="transmembrane region" description="Helical" evidence="1">
    <location>
        <begin position="12"/>
        <end position="29"/>
    </location>
</feature>
<proteinExistence type="predicted"/>
<keyword evidence="3" id="KW-1185">Reference proteome</keyword>
<evidence type="ECO:0000313" key="2">
    <source>
        <dbReference type="EMBL" id="CRK90424.1"/>
    </source>
</evidence>
<reference evidence="2 3" key="1">
    <citation type="submission" date="2015-04" db="EMBL/GenBank/DDBJ databases">
        <authorList>
            <person name="Syromyatnikov M.Y."/>
            <person name="Popov V.N."/>
        </authorList>
    </citation>
    <scope>NUCLEOTIDE SEQUENCE [LARGE SCALE GENOMIC DNA]</scope>
</reference>
<evidence type="ECO:0000256" key="1">
    <source>
        <dbReference type="SAM" id="Phobius"/>
    </source>
</evidence>
<dbReference type="EMBL" id="CVRI01000019">
    <property type="protein sequence ID" value="CRK90424.1"/>
    <property type="molecule type" value="Genomic_DNA"/>
</dbReference>
<name>A0A1J1HQT1_9DIPT</name>
<organism evidence="2 3">
    <name type="scientific">Clunio marinus</name>
    <dbReference type="NCBI Taxonomy" id="568069"/>
    <lineage>
        <taxon>Eukaryota</taxon>
        <taxon>Metazoa</taxon>
        <taxon>Ecdysozoa</taxon>
        <taxon>Arthropoda</taxon>
        <taxon>Hexapoda</taxon>
        <taxon>Insecta</taxon>
        <taxon>Pterygota</taxon>
        <taxon>Neoptera</taxon>
        <taxon>Endopterygota</taxon>
        <taxon>Diptera</taxon>
        <taxon>Nematocera</taxon>
        <taxon>Chironomoidea</taxon>
        <taxon>Chironomidae</taxon>
        <taxon>Clunio</taxon>
    </lineage>
</organism>
<dbReference type="AlphaFoldDB" id="A0A1J1HQT1"/>
<keyword evidence="1" id="KW-0812">Transmembrane</keyword>
<keyword evidence="1" id="KW-0472">Membrane</keyword>
<gene>
    <name evidence="2" type="ORF">CLUMA_CG004185</name>
</gene>
<protein>
    <submittedName>
        <fullName evidence="2">CLUMA_CG004185, isoform A</fullName>
    </submittedName>
</protein>
<evidence type="ECO:0000313" key="3">
    <source>
        <dbReference type="Proteomes" id="UP000183832"/>
    </source>
</evidence>
<sequence>MKRAQLVSLRKFLQIVNVVITATSIYLASHKYLWDNSNESTNNLNFSQATTNNIALNLMLCVESPLNDHANFDVKLNAHGMD</sequence>
<dbReference type="Proteomes" id="UP000183832">
    <property type="component" value="Unassembled WGS sequence"/>
</dbReference>
<accession>A0A1J1HQT1</accession>